<dbReference type="EMBL" id="JAVMIP010000001">
    <property type="protein sequence ID" value="MDS3859504.1"/>
    <property type="molecule type" value="Genomic_DNA"/>
</dbReference>
<feature type="domain" description="DUF4351" evidence="1">
    <location>
        <begin position="224"/>
        <end position="280"/>
    </location>
</feature>
<dbReference type="Proteomes" id="UP001268256">
    <property type="component" value="Unassembled WGS sequence"/>
</dbReference>
<gene>
    <name evidence="2" type="ORF">RIF25_01655</name>
</gene>
<comment type="caution">
    <text evidence="2">The sequence shown here is derived from an EMBL/GenBank/DDBJ whole genome shotgun (WGS) entry which is preliminary data.</text>
</comment>
<dbReference type="InterPro" id="IPR025587">
    <property type="entry name" value="DUF4351"/>
</dbReference>
<dbReference type="PANTHER" id="PTHR34613">
    <property type="entry name" value="SLL0800 PROTEIN"/>
    <property type="match status" value="1"/>
</dbReference>
<proteinExistence type="predicted"/>
<reference evidence="3" key="1">
    <citation type="submission" date="2023-07" db="EMBL/GenBank/DDBJ databases">
        <authorList>
            <person name="Luz R."/>
            <person name="Cordeiro R."/>
            <person name="Fonseca A."/>
            <person name="Goncalves V."/>
        </authorList>
    </citation>
    <scope>NUCLEOTIDE SEQUENCE [LARGE SCALE GENOMIC DNA]</scope>
    <source>
        <strain evidence="3">BACA0444</strain>
    </source>
</reference>
<evidence type="ECO:0000259" key="1">
    <source>
        <dbReference type="Pfam" id="PF14261"/>
    </source>
</evidence>
<name>A0AAE4FNT3_9CYAN</name>
<dbReference type="NCBIfam" id="TIGR01784">
    <property type="entry name" value="T_den_put_tspse"/>
    <property type="match status" value="1"/>
</dbReference>
<dbReference type="InterPro" id="IPR010106">
    <property type="entry name" value="RpnA"/>
</dbReference>
<dbReference type="AlphaFoldDB" id="A0AAE4FNT3"/>
<organism evidence="2 3">
    <name type="scientific">Pseudocalidococcus azoricus BACA0444</name>
    <dbReference type="NCBI Taxonomy" id="2918990"/>
    <lineage>
        <taxon>Bacteria</taxon>
        <taxon>Bacillati</taxon>
        <taxon>Cyanobacteriota</taxon>
        <taxon>Cyanophyceae</taxon>
        <taxon>Acaryochloridales</taxon>
        <taxon>Thermosynechococcaceae</taxon>
        <taxon>Pseudocalidococcus</taxon>
        <taxon>Pseudocalidococcus azoricus</taxon>
    </lineage>
</organism>
<evidence type="ECO:0000313" key="3">
    <source>
        <dbReference type="Proteomes" id="UP001268256"/>
    </source>
</evidence>
<dbReference type="RefSeq" id="WP_322876816.1">
    <property type="nucleotide sequence ID" value="NZ_JAVMIP010000001.1"/>
</dbReference>
<accession>A0AAE4FNT3</accession>
<dbReference type="PANTHER" id="PTHR34613:SF1">
    <property type="entry name" value="SLL6017 PROTEIN"/>
    <property type="match status" value="1"/>
</dbReference>
<keyword evidence="3" id="KW-1185">Reference proteome</keyword>
<sequence>MTSDNLCKSLVESNPRPFVTWLLGESVAEVNILKTELSVEPIRADFVSFLGVGNQILHLEFQTQADPDMSLRMLDYYTRLYRQYHRPVRQIVLFLRETTSTAVQVDSFETASTRHRYQVIRLWEVEASELLAFPTLWPFAILAKTANPEYLLTDVPQRLESLENREERLSLTTYTYLLGGLKFRKEMLQQLLREEIMRESVTYRDLVETSEQSGLQHGLQQGIQQGRQEGEIELTLRLLNHKFGPLSDSLQQQIRSLDIPQLESLAEALLDFQNTNDLDNCFTQAPN</sequence>
<protein>
    <submittedName>
        <fullName evidence="2">Rpn family recombination-promoting nuclease/putative transposase</fullName>
    </submittedName>
</protein>
<evidence type="ECO:0000313" key="2">
    <source>
        <dbReference type="EMBL" id="MDS3859504.1"/>
    </source>
</evidence>
<dbReference type="Pfam" id="PF14261">
    <property type="entry name" value="DUF4351"/>
    <property type="match status" value="1"/>
</dbReference>